<protein>
    <recommendedName>
        <fullName evidence="4">Twin-arginine translocation signal domain-containing protein</fullName>
    </recommendedName>
</protein>
<feature type="region of interest" description="Disordered" evidence="1">
    <location>
        <begin position="98"/>
        <end position="118"/>
    </location>
</feature>
<organism evidence="2 3">
    <name type="scientific">Halopelagius fulvigenes</name>
    <dbReference type="NCBI Taxonomy" id="1198324"/>
    <lineage>
        <taxon>Archaea</taxon>
        <taxon>Methanobacteriati</taxon>
        <taxon>Methanobacteriota</taxon>
        <taxon>Stenosarchaea group</taxon>
        <taxon>Halobacteria</taxon>
        <taxon>Halobacteriales</taxon>
        <taxon>Haloferacaceae</taxon>
    </lineage>
</organism>
<reference evidence="2 3" key="1">
    <citation type="journal article" date="2019" name="Int. J. Syst. Evol. Microbiol.">
        <title>The Global Catalogue of Microorganisms (GCM) 10K type strain sequencing project: providing services to taxonomists for standard genome sequencing and annotation.</title>
        <authorList>
            <consortium name="The Broad Institute Genomics Platform"/>
            <consortium name="The Broad Institute Genome Sequencing Center for Infectious Disease"/>
            <person name="Wu L."/>
            <person name="Ma J."/>
        </authorList>
    </citation>
    <scope>NUCLEOTIDE SEQUENCE [LARGE SCALE GENOMIC DNA]</scope>
    <source>
        <strain evidence="2 3">YIM 94188</strain>
    </source>
</reference>
<proteinExistence type="predicted"/>
<evidence type="ECO:0000313" key="2">
    <source>
        <dbReference type="EMBL" id="MFC6825397.1"/>
    </source>
</evidence>
<dbReference type="PROSITE" id="PS51318">
    <property type="entry name" value="TAT"/>
    <property type="match status" value="1"/>
</dbReference>
<name>A0ABD5TXP1_9EURY</name>
<dbReference type="EMBL" id="JBHSXH010000015">
    <property type="protein sequence ID" value="MFC6825397.1"/>
    <property type="molecule type" value="Genomic_DNA"/>
</dbReference>
<dbReference type="AlphaFoldDB" id="A0ABD5TXP1"/>
<dbReference type="RefSeq" id="WP_379695586.1">
    <property type="nucleotide sequence ID" value="NZ_JBHSXH010000015.1"/>
</dbReference>
<sequence length="194" mass="20540">MPSPLSRRQFLSRSAVGAGTAVAVGGFATGESAAAQETELEALVDDAADRALTEHDAGGLTVAVVDGDDVLTHGYGHAYRSEDVPVRADETLFERFAPVESGGGGERAASSGRPERADELGGRYRSVHAADNATAEKLLFAFVTGEPIDVRVADDGRLITEQGVRETSGWRSTRSSSNTSRRTRRCCSERTAAR</sequence>
<feature type="compositionally biased region" description="Low complexity" evidence="1">
    <location>
        <begin position="165"/>
        <end position="180"/>
    </location>
</feature>
<comment type="caution">
    <text evidence="2">The sequence shown here is derived from an EMBL/GenBank/DDBJ whole genome shotgun (WGS) entry which is preliminary data.</text>
</comment>
<dbReference type="Proteomes" id="UP001596408">
    <property type="component" value="Unassembled WGS sequence"/>
</dbReference>
<accession>A0ABD5TXP1</accession>
<evidence type="ECO:0000256" key="1">
    <source>
        <dbReference type="SAM" id="MobiDB-lite"/>
    </source>
</evidence>
<dbReference type="InterPro" id="IPR006311">
    <property type="entry name" value="TAT_signal"/>
</dbReference>
<keyword evidence="3" id="KW-1185">Reference proteome</keyword>
<evidence type="ECO:0000313" key="3">
    <source>
        <dbReference type="Proteomes" id="UP001596408"/>
    </source>
</evidence>
<dbReference type="Gene3D" id="3.40.710.10">
    <property type="entry name" value="DD-peptidase/beta-lactamase superfamily"/>
    <property type="match status" value="1"/>
</dbReference>
<evidence type="ECO:0008006" key="4">
    <source>
        <dbReference type="Google" id="ProtNLM"/>
    </source>
</evidence>
<gene>
    <name evidence="2" type="ORF">ACFQEV_10430</name>
</gene>
<feature type="region of interest" description="Disordered" evidence="1">
    <location>
        <begin position="164"/>
        <end position="194"/>
    </location>
</feature>
<dbReference type="InterPro" id="IPR012338">
    <property type="entry name" value="Beta-lactam/transpept-like"/>
</dbReference>